<evidence type="ECO:0000259" key="6">
    <source>
        <dbReference type="PROSITE" id="PS50112"/>
    </source>
</evidence>
<dbReference type="Pfam" id="PF02954">
    <property type="entry name" value="HTH_8"/>
    <property type="match status" value="1"/>
</dbReference>
<dbReference type="Pfam" id="PF25601">
    <property type="entry name" value="AAA_lid_14"/>
    <property type="match status" value="1"/>
</dbReference>
<dbReference type="SUPFAM" id="SSF52540">
    <property type="entry name" value="P-loop containing nucleoside triphosphate hydrolases"/>
    <property type="match status" value="1"/>
</dbReference>
<dbReference type="Gene3D" id="3.40.50.10660">
    <property type="entry name" value="PrpR receptor domain-like"/>
    <property type="match status" value="1"/>
</dbReference>
<accession>I8RDW6</accession>
<dbReference type="SUPFAM" id="SSF46689">
    <property type="entry name" value="Homeodomain-like"/>
    <property type="match status" value="1"/>
</dbReference>
<dbReference type="EMBL" id="AKVJ01000030">
    <property type="protein sequence ID" value="EIW17468.1"/>
    <property type="molecule type" value="Genomic_DNA"/>
</dbReference>
<dbReference type="NCBIfam" id="TIGR00229">
    <property type="entry name" value="sensory_box"/>
    <property type="match status" value="1"/>
</dbReference>
<dbReference type="InterPro" id="IPR000014">
    <property type="entry name" value="PAS"/>
</dbReference>
<dbReference type="GO" id="GO:0005524">
    <property type="term" value="F:ATP binding"/>
    <property type="evidence" value="ECO:0007669"/>
    <property type="project" value="UniProtKB-KW"/>
</dbReference>
<feature type="domain" description="PAS" evidence="6">
    <location>
        <begin position="193"/>
        <end position="235"/>
    </location>
</feature>
<dbReference type="InterPro" id="IPR025662">
    <property type="entry name" value="Sigma_54_int_dom_ATP-bd_1"/>
</dbReference>
<dbReference type="Gene3D" id="3.30.450.20">
    <property type="entry name" value="PAS domain"/>
    <property type="match status" value="1"/>
</dbReference>
<dbReference type="PROSITE" id="PS50045">
    <property type="entry name" value="SIGMA54_INTERACT_4"/>
    <property type="match status" value="1"/>
</dbReference>
<dbReference type="Pfam" id="PF06506">
    <property type="entry name" value="PrpR_N"/>
    <property type="match status" value="1"/>
</dbReference>
<evidence type="ECO:0000256" key="1">
    <source>
        <dbReference type="ARBA" id="ARBA00022741"/>
    </source>
</evidence>
<dbReference type="InterPro" id="IPR003593">
    <property type="entry name" value="AAA+_ATPase"/>
</dbReference>
<dbReference type="PROSITE" id="PS00688">
    <property type="entry name" value="SIGMA54_INTERACT_3"/>
    <property type="match status" value="1"/>
</dbReference>
<dbReference type="Proteomes" id="UP000004324">
    <property type="component" value="Unassembled WGS sequence"/>
</dbReference>
<evidence type="ECO:0000256" key="3">
    <source>
        <dbReference type="ARBA" id="ARBA00023015"/>
    </source>
</evidence>
<dbReference type="PATRIC" id="fig|1149862.3.peg.3186"/>
<dbReference type="PROSITE" id="PS00675">
    <property type="entry name" value="SIGMA54_INTERACT_1"/>
    <property type="match status" value="1"/>
</dbReference>
<dbReference type="PANTHER" id="PTHR32071">
    <property type="entry name" value="TRANSCRIPTIONAL REGULATORY PROTEIN"/>
    <property type="match status" value="1"/>
</dbReference>
<dbReference type="AlphaFoldDB" id="I8RDW6"/>
<evidence type="ECO:0000256" key="2">
    <source>
        <dbReference type="ARBA" id="ARBA00022840"/>
    </source>
</evidence>
<feature type="domain" description="Sigma-54 factor interaction" evidence="5">
    <location>
        <begin position="321"/>
        <end position="551"/>
    </location>
</feature>
<dbReference type="OrthoDB" id="9771372at2"/>
<dbReference type="InterPro" id="IPR025944">
    <property type="entry name" value="Sigma_54_int_dom_CS"/>
</dbReference>
<dbReference type="InterPro" id="IPR013767">
    <property type="entry name" value="PAS_fold"/>
</dbReference>
<dbReference type="GO" id="GO:0006355">
    <property type="term" value="P:regulation of DNA-templated transcription"/>
    <property type="evidence" value="ECO:0007669"/>
    <property type="project" value="InterPro"/>
</dbReference>
<protein>
    <submittedName>
        <fullName evidence="7">PAS sensor protein</fullName>
    </submittedName>
</protein>
<keyword evidence="3" id="KW-0805">Transcription regulation</keyword>
<dbReference type="InterPro" id="IPR035965">
    <property type="entry name" value="PAS-like_dom_sf"/>
</dbReference>
<dbReference type="SMART" id="SM00091">
    <property type="entry name" value="PAS"/>
    <property type="match status" value="1"/>
</dbReference>
<dbReference type="InterPro" id="IPR002197">
    <property type="entry name" value="HTH_Fis"/>
</dbReference>
<dbReference type="CDD" id="cd00009">
    <property type="entry name" value="AAA"/>
    <property type="match status" value="1"/>
</dbReference>
<dbReference type="InterPro" id="IPR058031">
    <property type="entry name" value="AAA_lid_NorR"/>
</dbReference>
<keyword evidence="1" id="KW-0547">Nucleotide-binding</keyword>
<keyword evidence="2" id="KW-0067">ATP-binding</keyword>
<dbReference type="RefSeq" id="WP_007935901.1">
    <property type="nucleotide sequence ID" value="NZ_AKVJ01000030.1"/>
</dbReference>
<dbReference type="GO" id="GO:0000156">
    <property type="term" value="F:phosphorelay response regulator activity"/>
    <property type="evidence" value="ECO:0007669"/>
    <property type="project" value="InterPro"/>
</dbReference>
<dbReference type="SMART" id="SM00382">
    <property type="entry name" value="AAA"/>
    <property type="match status" value="1"/>
</dbReference>
<dbReference type="InterPro" id="IPR027417">
    <property type="entry name" value="P-loop_NTPase"/>
</dbReference>
<sequence length="638" mass="71280">MGKIIFFIPRLQDAALVEEIFNKENNSKWTLEVCFAKGVRQISQRKIQADVVIARGLTGYAAKRLLHDTPVIELPITAYDILRAVIDCRKAFGVQKIAIVGSPDMVCNVNTIKEISGMEIEILLIEDEADGERKISEARLRGVTTVIGGGTATSIAESFGLHTMMINSGEEGIYQALREAIRVALVRHQEQERAEQFRMILEYSIEGIIAVDAAGKISVINQSAAEMTGVEISNIGQMAEKLVPQFQMERVLKSGKAELGIFKKVGGKQVAINCVPIVIKEEMVGAVATFRPLSAIQELEGRFRTKLHRKGLVAKLSFSDIITDNSLMTETIHLAQEFSGVDSNVLILGDTGVGKEVFAQSIHNASKRQYGPFVAVNCAALPENLLESELFGYVDGAFTGASRTGKMGLFEQAHQGTIFLDEVGEISPNIQARLLRVLQEREVMRIGDDRVIPVDVRVVAATNRNLKKAMQDGGFRPDLFYRLNVLKLEIPPLRHRPEDILKLLNCFMADYAQRFQRPTKKLTQAACELLKQYEWPGNVRELKNIAERLIVLRIQDSECIDERNMRDILSLPSEDTIKCPNQSIRNSGTFSQRKRAAQAEKIEKVLQETNFDLDKAAQLLGISRTTLWRRQKETFAKI</sequence>
<dbReference type="PROSITE" id="PS50112">
    <property type="entry name" value="PAS"/>
    <property type="match status" value="1"/>
</dbReference>
<dbReference type="InterPro" id="IPR010524">
    <property type="entry name" value="Sig_transdc_resp-reg_PrpR_N"/>
</dbReference>
<dbReference type="FunFam" id="3.40.50.300:FF:000006">
    <property type="entry name" value="DNA-binding transcriptional regulator NtrC"/>
    <property type="match status" value="1"/>
</dbReference>
<dbReference type="InterPro" id="IPR002078">
    <property type="entry name" value="Sigma_54_int"/>
</dbReference>
<dbReference type="SUPFAM" id="SSF159800">
    <property type="entry name" value="PrpR receptor domain-like"/>
    <property type="match status" value="1"/>
</dbReference>
<organism evidence="7 8">
    <name type="scientific">Pelosinus fermentans B4</name>
    <dbReference type="NCBI Taxonomy" id="1149862"/>
    <lineage>
        <taxon>Bacteria</taxon>
        <taxon>Bacillati</taxon>
        <taxon>Bacillota</taxon>
        <taxon>Negativicutes</taxon>
        <taxon>Selenomonadales</taxon>
        <taxon>Sporomusaceae</taxon>
        <taxon>Pelosinus</taxon>
    </lineage>
</organism>
<dbReference type="Gene3D" id="1.10.8.60">
    <property type="match status" value="1"/>
</dbReference>
<evidence type="ECO:0000256" key="4">
    <source>
        <dbReference type="ARBA" id="ARBA00023163"/>
    </source>
</evidence>
<dbReference type="Gene3D" id="3.40.50.2300">
    <property type="match status" value="1"/>
</dbReference>
<dbReference type="Gene3D" id="3.40.50.300">
    <property type="entry name" value="P-loop containing nucleotide triphosphate hydrolases"/>
    <property type="match status" value="1"/>
</dbReference>
<dbReference type="Pfam" id="PF00989">
    <property type="entry name" value="PAS"/>
    <property type="match status" value="1"/>
</dbReference>
<dbReference type="SUPFAM" id="SSF55785">
    <property type="entry name" value="PYP-like sensor domain (PAS domain)"/>
    <property type="match status" value="1"/>
</dbReference>
<evidence type="ECO:0000313" key="7">
    <source>
        <dbReference type="EMBL" id="EIW17468.1"/>
    </source>
</evidence>
<dbReference type="Pfam" id="PF00158">
    <property type="entry name" value="Sigma54_activat"/>
    <property type="match status" value="1"/>
</dbReference>
<reference evidence="7 8" key="1">
    <citation type="journal article" date="2012" name="J. Bacteriol.">
        <title>Draft Genome Sequences for Two Metal-Reducing Pelosinus fermentans Strains Isolated from a Cr(VI)-Contaminated Site and for Type Strain R7.</title>
        <authorList>
            <person name="Brown S.D."/>
            <person name="Podar M."/>
            <person name="Klingeman D.M."/>
            <person name="Johnson C.M."/>
            <person name="Yang Z.K."/>
            <person name="Utturkar S.M."/>
            <person name="Land M.L."/>
            <person name="Mosher J.J."/>
            <person name="Hurt R.A.Jr."/>
            <person name="Phelps T.J."/>
            <person name="Palumbo A.V."/>
            <person name="Arkin A.P."/>
            <person name="Hazen T.C."/>
            <person name="Elias D.A."/>
        </authorList>
    </citation>
    <scope>NUCLEOTIDE SEQUENCE [LARGE SCALE GENOMIC DNA]</scope>
    <source>
        <strain evidence="7 8">B4</strain>
    </source>
</reference>
<dbReference type="Gene3D" id="1.10.10.60">
    <property type="entry name" value="Homeodomain-like"/>
    <property type="match status" value="1"/>
</dbReference>
<dbReference type="InterPro" id="IPR009057">
    <property type="entry name" value="Homeodomain-like_sf"/>
</dbReference>
<keyword evidence="4" id="KW-0804">Transcription</keyword>
<gene>
    <name evidence="7" type="ORF">FB4_4217</name>
</gene>
<comment type="caution">
    <text evidence="7">The sequence shown here is derived from an EMBL/GenBank/DDBJ whole genome shotgun (WGS) entry which is preliminary data.</text>
</comment>
<evidence type="ECO:0000313" key="8">
    <source>
        <dbReference type="Proteomes" id="UP000004324"/>
    </source>
</evidence>
<name>I8RDW6_9FIRM</name>
<proteinExistence type="predicted"/>
<keyword evidence="8" id="KW-1185">Reference proteome</keyword>
<evidence type="ECO:0000259" key="5">
    <source>
        <dbReference type="PROSITE" id="PS50045"/>
    </source>
</evidence>
<dbReference type="GO" id="GO:0043565">
    <property type="term" value="F:sequence-specific DNA binding"/>
    <property type="evidence" value="ECO:0007669"/>
    <property type="project" value="InterPro"/>
</dbReference>